<gene>
    <name evidence="1" type="ORF">TPAB3V08_LOCUS12971</name>
</gene>
<evidence type="ECO:0000313" key="1">
    <source>
        <dbReference type="EMBL" id="CAG2066028.1"/>
    </source>
</evidence>
<protein>
    <submittedName>
        <fullName evidence="1">Uncharacterized protein</fullName>
    </submittedName>
</protein>
<proteinExistence type="predicted"/>
<organism evidence="1 2">
    <name type="scientific">Timema podura</name>
    <name type="common">Walking stick</name>
    <dbReference type="NCBI Taxonomy" id="61482"/>
    <lineage>
        <taxon>Eukaryota</taxon>
        <taxon>Metazoa</taxon>
        <taxon>Ecdysozoa</taxon>
        <taxon>Arthropoda</taxon>
        <taxon>Hexapoda</taxon>
        <taxon>Insecta</taxon>
        <taxon>Pterygota</taxon>
        <taxon>Neoptera</taxon>
        <taxon>Polyneoptera</taxon>
        <taxon>Phasmatodea</taxon>
        <taxon>Timematodea</taxon>
        <taxon>Timematoidea</taxon>
        <taxon>Timematidae</taxon>
        <taxon>Timema</taxon>
    </lineage>
</organism>
<dbReference type="Proteomes" id="UP001153148">
    <property type="component" value="Unassembled WGS sequence"/>
</dbReference>
<comment type="caution">
    <text evidence="1">The sequence shown here is derived from an EMBL/GenBank/DDBJ whole genome shotgun (WGS) entry which is preliminary data.</text>
</comment>
<evidence type="ECO:0000313" key="2">
    <source>
        <dbReference type="Proteomes" id="UP001153148"/>
    </source>
</evidence>
<feature type="non-terminal residue" evidence="1">
    <location>
        <position position="67"/>
    </location>
</feature>
<feature type="non-terminal residue" evidence="1">
    <location>
        <position position="1"/>
    </location>
</feature>
<dbReference type="EMBL" id="CAJPIN010049607">
    <property type="protein sequence ID" value="CAG2066028.1"/>
    <property type="molecule type" value="Genomic_DNA"/>
</dbReference>
<sequence>ARPLKRRIYVWETVLSRVGTATTSTSFPSSASPPPLPFPINLSESFQRWRRDDNMATTNYAVIYLSV</sequence>
<reference evidence="1" key="1">
    <citation type="submission" date="2021-03" db="EMBL/GenBank/DDBJ databases">
        <authorList>
            <person name="Tran Van P."/>
        </authorList>
    </citation>
    <scope>NUCLEOTIDE SEQUENCE</scope>
</reference>
<name>A0ABN7PKL5_TIMPD</name>
<keyword evidence="2" id="KW-1185">Reference proteome</keyword>
<accession>A0ABN7PKL5</accession>